<reference evidence="4" key="1">
    <citation type="journal article" date="2017" name="bioRxiv">
        <title>Conservation of a gene cluster reveals novel cercosporin biosynthetic mechanisms and extends production to the genus Colletotrichum.</title>
        <authorList>
            <person name="de Jonge R."/>
            <person name="Ebert M.K."/>
            <person name="Huitt-Roehl C.R."/>
            <person name="Pal P."/>
            <person name="Suttle J.C."/>
            <person name="Spanner R.E."/>
            <person name="Neubauer J.D."/>
            <person name="Jurick W.M.II."/>
            <person name="Stott K.A."/>
            <person name="Secor G.A."/>
            <person name="Thomma B.P.H.J."/>
            <person name="Van de Peer Y."/>
            <person name="Townsend C.A."/>
            <person name="Bolton M.D."/>
        </authorList>
    </citation>
    <scope>NUCLEOTIDE SEQUENCE [LARGE SCALE GENOMIC DNA]</scope>
    <source>
        <strain evidence="4">CBS538.71</strain>
    </source>
</reference>
<comment type="caution">
    <text evidence="3">The sequence shown here is derived from an EMBL/GenBank/DDBJ whole genome shotgun (WGS) entry which is preliminary data.</text>
</comment>
<protein>
    <recommendedName>
        <fullName evidence="2">Heterokaryon incompatibility domain-containing protein</fullName>
    </recommendedName>
</protein>
<dbReference type="STRING" id="357750.A0A2S6CN59"/>
<feature type="region of interest" description="Disordered" evidence="1">
    <location>
        <begin position="92"/>
        <end position="121"/>
    </location>
</feature>
<feature type="compositionally biased region" description="Acidic residues" evidence="1">
    <location>
        <begin position="96"/>
        <end position="115"/>
    </location>
</feature>
<evidence type="ECO:0000256" key="1">
    <source>
        <dbReference type="SAM" id="MobiDB-lite"/>
    </source>
</evidence>
<accession>A0A2S6CN59</accession>
<dbReference type="AlphaFoldDB" id="A0A2S6CN59"/>
<evidence type="ECO:0000259" key="2">
    <source>
        <dbReference type="Pfam" id="PF06985"/>
    </source>
</evidence>
<dbReference type="PANTHER" id="PTHR33112">
    <property type="entry name" value="DOMAIN PROTEIN, PUTATIVE-RELATED"/>
    <property type="match status" value="1"/>
</dbReference>
<evidence type="ECO:0000313" key="4">
    <source>
        <dbReference type="Proteomes" id="UP000237631"/>
    </source>
</evidence>
<name>A0A2S6CN59_9PEZI</name>
<dbReference type="Proteomes" id="UP000237631">
    <property type="component" value="Unassembled WGS sequence"/>
</dbReference>
<evidence type="ECO:0000313" key="3">
    <source>
        <dbReference type="EMBL" id="PPJ61157.1"/>
    </source>
</evidence>
<keyword evidence="4" id="KW-1185">Reference proteome</keyword>
<dbReference type="InterPro" id="IPR010730">
    <property type="entry name" value="HET"/>
</dbReference>
<organism evidence="3 4">
    <name type="scientific">Cercospora berteroae</name>
    <dbReference type="NCBI Taxonomy" id="357750"/>
    <lineage>
        <taxon>Eukaryota</taxon>
        <taxon>Fungi</taxon>
        <taxon>Dikarya</taxon>
        <taxon>Ascomycota</taxon>
        <taxon>Pezizomycotina</taxon>
        <taxon>Dothideomycetes</taxon>
        <taxon>Dothideomycetidae</taxon>
        <taxon>Mycosphaerellales</taxon>
        <taxon>Mycosphaerellaceae</taxon>
        <taxon>Cercospora</taxon>
    </lineage>
</organism>
<feature type="domain" description="Heterokaryon incompatibility" evidence="2">
    <location>
        <begin position="240"/>
        <end position="392"/>
    </location>
</feature>
<sequence>MPDYATPADLCAVCATALRATPAISRDDYDDLDYTDRAIEHHSSLHELRASSDHGCPACTWLWLSVRDCITDFKLGDDVEVTSELRSPALRGLYELPEDEDVEEDDDDDDDDYGSIDDQQHAQHTNNSMTVYFWATIGAQDQHPDGVRSFGRDVSIVLTPVDYGTRRVSHSADLNTGSDASLNLAKKWLGLCSSDHPLCNQQPVAPRRPTRLIYIQTSESGLAACLREASRDEYELDVRYMTMSHRWFPDALTLLSKATLPSFREEIPLENLKTSVRDAMIVAQRLGVPYLWVDSLCIVQDDPDELGSEIMAMDRVYGNSFCNISAASEKNSTAGLFFERDTRHCATYSITLDLSDTLPIAPTQHSISVSWDVCAAELGESSLESRAWVFQERILSRRNLYFCSRELHWECREAEACETYPNGEPASSECPNTLPIVDVIREADSVYQKELALEMWPSLVSAYANCQMSFSMDRLRALSGVASFCSSFTGDQYLFGHWRTSLPESLLWRVPENVTEARALPHVAPSWSWAHVTGLIFLDERFRIYGLERWVEVKQYIIRDDPDPSKAALNPLGAMGGARGQLISPTLHLTGRLWTATVLKSLYVAEDRQYPSLQQDALKIRGSRSLRLVHIRLDLPMEFPFEAKLLPIAGKRTPENNIIFAQEDGLVLKHVSEPWLEQSTIPYFRRVGVYGTVDHVPTESDEPDVETDLYLI</sequence>
<dbReference type="Pfam" id="PF06985">
    <property type="entry name" value="HET"/>
    <property type="match status" value="1"/>
</dbReference>
<dbReference type="EMBL" id="PNEN01000128">
    <property type="protein sequence ID" value="PPJ61157.1"/>
    <property type="molecule type" value="Genomic_DNA"/>
</dbReference>
<proteinExistence type="predicted"/>
<dbReference type="PANTHER" id="PTHR33112:SF10">
    <property type="entry name" value="TOL"/>
    <property type="match status" value="1"/>
</dbReference>
<dbReference type="OrthoDB" id="3830482at2759"/>
<gene>
    <name evidence="3" type="ORF">CBER1_04172</name>
</gene>